<dbReference type="RefSeq" id="WP_138644818.1">
    <property type="nucleotide sequence ID" value="NZ_VCKW01000038.1"/>
</dbReference>
<keyword evidence="2" id="KW-0560">Oxidoreductase</keyword>
<dbReference type="PANTHER" id="PTHR11091:SF0">
    <property type="entry name" value="MALATE DEHYDROGENASE"/>
    <property type="match status" value="1"/>
</dbReference>
<organism evidence="3 4">
    <name type="scientific">Actinomadura soli</name>
    <dbReference type="NCBI Taxonomy" id="2508997"/>
    <lineage>
        <taxon>Bacteria</taxon>
        <taxon>Bacillati</taxon>
        <taxon>Actinomycetota</taxon>
        <taxon>Actinomycetes</taxon>
        <taxon>Streptosporangiales</taxon>
        <taxon>Thermomonosporaceae</taxon>
        <taxon>Actinomadura</taxon>
    </lineage>
</organism>
<dbReference type="GO" id="GO:0016491">
    <property type="term" value="F:oxidoreductase activity"/>
    <property type="evidence" value="ECO:0007669"/>
    <property type="project" value="UniProtKB-KW"/>
</dbReference>
<dbReference type="InterPro" id="IPR043143">
    <property type="entry name" value="Mal/L-sulf/L-lact_DH-like_NADP"/>
</dbReference>
<sequence>MATVRISAAELRDAATRIFTASGVPPDDARLVADSLVQADLWGHQSHGVLRVGWYVDRIRSGVMSGETKAELVTDHGAVATLDGHDGIGQVITARAAEEAISRARNHGIGAVSVRNSNHFGTAAYFTRMAPPRGCIGILTTNSSPAMAPWDGRGKLVGSNPWSIAAPVDAGNQMVLDIANTAVARGKIYLARNRGEEIPDGWAVSAEGAPTRDPAQALLGTVLPMAGHKGYGISVMMDVLSGVLSGSGFGSGVSGPYQSELPGKSGHLYLALNIASFSPVPEFEDRMQALVAELKSGSREDAEEVHYPGELESLAETRNARDGLLLPARTIADLRQVARDLGIDVDLGADALEDR</sequence>
<protein>
    <submittedName>
        <fullName evidence="3">Ldh family oxidoreductase</fullName>
    </submittedName>
</protein>
<evidence type="ECO:0000313" key="3">
    <source>
        <dbReference type="EMBL" id="TMR03682.1"/>
    </source>
</evidence>
<dbReference type="InterPro" id="IPR036111">
    <property type="entry name" value="Mal/L-sulfo/L-lacto_DH-like_sf"/>
</dbReference>
<dbReference type="Proteomes" id="UP000309174">
    <property type="component" value="Unassembled WGS sequence"/>
</dbReference>
<dbReference type="AlphaFoldDB" id="A0A5C4JFG2"/>
<dbReference type="EMBL" id="VCKW01000038">
    <property type="protein sequence ID" value="TMR03682.1"/>
    <property type="molecule type" value="Genomic_DNA"/>
</dbReference>
<dbReference type="Gene3D" id="3.30.1370.60">
    <property type="entry name" value="Hypothetical oxidoreductase yiak, domain 2"/>
    <property type="match status" value="1"/>
</dbReference>
<keyword evidence="4" id="KW-1185">Reference proteome</keyword>
<proteinExistence type="inferred from homology"/>
<gene>
    <name evidence="3" type="ORF">ETD83_10155</name>
</gene>
<comment type="similarity">
    <text evidence="1">Belongs to the LDH2/MDH2 oxidoreductase family.</text>
</comment>
<evidence type="ECO:0000256" key="1">
    <source>
        <dbReference type="ARBA" id="ARBA00006056"/>
    </source>
</evidence>
<accession>A0A5C4JFG2</accession>
<dbReference type="InterPro" id="IPR003767">
    <property type="entry name" value="Malate/L-lactate_DH-like"/>
</dbReference>
<comment type="caution">
    <text evidence="3">The sequence shown here is derived from an EMBL/GenBank/DDBJ whole genome shotgun (WGS) entry which is preliminary data.</text>
</comment>
<evidence type="ECO:0000256" key="2">
    <source>
        <dbReference type="ARBA" id="ARBA00023002"/>
    </source>
</evidence>
<reference evidence="3 4" key="1">
    <citation type="submission" date="2019-05" db="EMBL/GenBank/DDBJ databases">
        <title>Draft genome sequence of Actinomadura sp. 14C53.</title>
        <authorList>
            <person name="Saricaoglu S."/>
            <person name="Isik K."/>
        </authorList>
    </citation>
    <scope>NUCLEOTIDE SEQUENCE [LARGE SCALE GENOMIC DNA]</scope>
    <source>
        <strain evidence="3 4">14C53</strain>
    </source>
</reference>
<dbReference type="PANTHER" id="PTHR11091">
    <property type="entry name" value="OXIDOREDUCTASE-RELATED"/>
    <property type="match status" value="1"/>
</dbReference>
<dbReference type="OrthoDB" id="924592at2"/>
<evidence type="ECO:0000313" key="4">
    <source>
        <dbReference type="Proteomes" id="UP000309174"/>
    </source>
</evidence>
<dbReference type="Gene3D" id="1.10.1530.10">
    <property type="match status" value="1"/>
</dbReference>
<dbReference type="Pfam" id="PF02615">
    <property type="entry name" value="Ldh_2"/>
    <property type="match status" value="1"/>
</dbReference>
<dbReference type="SUPFAM" id="SSF89733">
    <property type="entry name" value="L-sulfolactate dehydrogenase-like"/>
    <property type="match status" value="1"/>
</dbReference>
<dbReference type="InterPro" id="IPR043144">
    <property type="entry name" value="Mal/L-sulf/L-lact_DH-like_ah"/>
</dbReference>
<name>A0A5C4JFG2_9ACTN</name>